<dbReference type="PROSITE" id="PS50850">
    <property type="entry name" value="MFS"/>
    <property type="match status" value="1"/>
</dbReference>
<comment type="caution">
    <text evidence="7">The sequence shown here is derived from an EMBL/GenBank/DDBJ whole genome shotgun (WGS) entry which is preliminary data.</text>
</comment>
<keyword evidence="3 5" id="KW-1133">Transmembrane helix</keyword>
<dbReference type="GO" id="GO:0005886">
    <property type="term" value="C:plasma membrane"/>
    <property type="evidence" value="ECO:0007669"/>
    <property type="project" value="TreeGrafter"/>
</dbReference>
<evidence type="ECO:0000256" key="2">
    <source>
        <dbReference type="ARBA" id="ARBA00022692"/>
    </source>
</evidence>
<evidence type="ECO:0000313" key="8">
    <source>
        <dbReference type="Proteomes" id="UP000196536"/>
    </source>
</evidence>
<feature type="transmembrane region" description="Helical" evidence="5">
    <location>
        <begin position="345"/>
        <end position="367"/>
    </location>
</feature>
<feature type="transmembrane region" description="Helical" evidence="5">
    <location>
        <begin position="388"/>
        <end position="408"/>
    </location>
</feature>
<dbReference type="PANTHER" id="PTHR23508">
    <property type="entry name" value="CARBOXYLIC ACID TRANSPORTER PROTEIN HOMOLOG"/>
    <property type="match status" value="1"/>
</dbReference>
<feature type="transmembrane region" description="Helical" evidence="5">
    <location>
        <begin position="22"/>
        <end position="48"/>
    </location>
</feature>
<feature type="transmembrane region" description="Helical" evidence="5">
    <location>
        <begin position="60"/>
        <end position="81"/>
    </location>
</feature>
<dbReference type="InterPro" id="IPR011701">
    <property type="entry name" value="MFS"/>
</dbReference>
<dbReference type="OrthoDB" id="7066727at2"/>
<feature type="transmembrane region" description="Helical" evidence="5">
    <location>
        <begin position="176"/>
        <end position="197"/>
    </location>
</feature>
<feature type="transmembrane region" description="Helical" evidence="5">
    <location>
        <begin position="147"/>
        <end position="170"/>
    </location>
</feature>
<comment type="subcellular location">
    <subcellularLocation>
        <location evidence="1">Membrane</location>
        <topology evidence="1">Multi-pass membrane protein</topology>
    </subcellularLocation>
</comment>
<reference evidence="7 8" key="1">
    <citation type="submission" date="2017-05" db="EMBL/GenBank/DDBJ databases">
        <title>Acinetobacter populi ANC 5415 (= PBJ7), whole genome shotgun sequencing project.</title>
        <authorList>
            <person name="Nemec A."/>
            <person name="Radolfova-Krizova L."/>
        </authorList>
    </citation>
    <scope>NUCLEOTIDE SEQUENCE [LARGE SCALE GENOMIC DNA]</scope>
    <source>
        <strain evidence="7 8">PBJ7</strain>
    </source>
</reference>
<feature type="domain" description="Major facilitator superfamily (MFS) profile" evidence="6">
    <location>
        <begin position="23"/>
        <end position="441"/>
    </location>
</feature>
<gene>
    <name evidence="7" type="ORF">CAP51_09170</name>
</gene>
<dbReference type="Gene3D" id="1.20.1250.20">
    <property type="entry name" value="MFS general substrate transporter like domains"/>
    <property type="match status" value="1"/>
</dbReference>
<sequence length="451" mass="49156">MTQQVDLREFLDKNRISPMQKFIIFICLMIVVVDGIDISIMGFVAPVIKQEWGISTTDLAPVMSAALVGLALGAVISGPLADKFGRKILLVVNLLGFGIFTLLAALSSNVTELMIFRLIAGLFMGGVMPQAVTLVTDYSPMRVNGRLVTLILSGFTIGAAIGGFLAAWVIPHFNWHAMMIIGGTLPIILALIAWFKLPESIGYKVLKKHPKAEIDAIVHKMAPDFDTSNTEFVLPKAKTNTIHNPVKTVLSPFYVLGSFLLWWSYASGLFVVYLLGSWLPMMSHEFGFSISEASLITAIYQLGGPIGCLACGYLMDKLNPHIGLVIGYGIAIFFMFFIGEAGHNFMLYSGMCFFIGMWMNGANAGINSISSSFYPVFARATGNSWMHGIGRLGAVASAFAGAYFLSLGWPANKIFLILCLPTAGIMMALLVMKILYTPKKMQQRELDSAQI</sequence>
<dbReference type="PANTHER" id="PTHR23508:SF10">
    <property type="entry name" value="CARBOXYLIC ACID TRANSPORTER PROTEIN HOMOLOG"/>
    <property type="match status" value="1"/>
</dbReference>
<feature type="transmembrane region" description="Helical" evidence="5">
    <location>
        <begin position="295"/>
        <end position="315"/>
    </location>
</feature>
<dbReference type="EMBL" id="NEXX01000003">
    <property type="protein sequence ID" value="OUY06859.1"/>
    <property type="molecule type" value="Genomic_DNA"/>
</dbReference>
<keyword evidence="8" id="KW-1185">Reference proteome</keyword>
<feature type="transmembrane region" description="Helical" evidence="5">
    <location>
        <begin position="88"/>
        <end position="108"/>
    </location>
</feature>
<protein>
    <submittedName>
        <fullName evidence="7">Aromatic acid/H+ symport family MFS transporter</fullName>
    </submittedName>
</protein>
<proteinExistence type="predicted"/>
<dbReference type="RefSeq" id="WP_087620464.1">
    <property type="nucleotide sequence ID" value="NZ_NEXX01000003.1"/>
</dbReference>
<feature type="transmembrane region" description="Helical" evidence="5">
    <location>
        <begin position="253"/>
        <end position="275"/>
    </location>
</feature>
<evidence type="ECO:0000256" key="1">
    <source>
        <dbReference type="ARBA" id="ARBA00004141"/>
    </source>
</evidence>
<feature type="transmembrane region" description="Helical" evidence="5">
    <location>
        <begin position="414"/>
        <end position="436"/>
    </location>
</feature>
<feature type="transmembrane region" description="Helical" evidence="5">
    <location>
        <begin position="114"/>
        <end position="135"/>
    </location>
</feature>
<name>A0A1Z9YXC5_9GAMM</name>
<evidence type="ECO:0000256" key="3">
    <source>
        <dbReference type="ARBA" id="ARBA00022989"/>
    </source>
</evidence>
<accession>A0A1Z9YXC5</accession>
<evidence type="ECO:0000259" key="6">
    <source>
        <dbReference type="PROSITE" id="PS50850"/>
    </source>
</evidence>
<evidence type="ECO:0000313" key="7">
    <source>
        <dbReference type="EMBL" id="OUY06859.1"/>
    </source>
</evidence>
<organism evidence="7 8">
    <name type="scientific">Acinetobacter populi</name>
    <dbReference type="NCBI Taxonomy" id="1582270"/>
    <lineage>
        <taxon>Bacteria</taxon>
        <taxon>Pseudomonadati</taxon>
        <taxon>Pseudomonadota</taxon>
        <taxon>Gammaproteobacteria</taxon>
        <taxon>Moraxellales</taxon>
        <taxon>Moraxellaceae</taxon>
        <taxon>Acinetobacter</taxon>
    </lineage>
</organism>
<dbReference type="InterPro" id="IPR020846">
    <property type="entry name" value="MFS_dom"/>
</dbReference>
<dbReference type="CDD" id="cd17365">
    <property type="entry name" value="MFS_PcaK_like"/>
    <property type="match status" value="1"/>
</dbReference>
<keyword evidence="2 5" id="KW-0812">Transmembrane</keyword>
<evidence type="ECO:0000256" key="5">
    <source>
        <dbReference type="SAM" id="Phobius"/>
    </source>
</evidence>
<dbReference type="SUPFAM" id="SSF103473">
    <property type="entry name" value="MFS general substrate transporter"/>
    <property type="match status" value="1"/>
</dbReference>
<keyword evidence="4 5" id="KW-0472">Membrane</keyword>
<dbReference type="AlphaFoldDB" id="A0A1Z9YXC5"/>
<dbReference type="GO" id="GO:0046943">
    <property type="term" value="F:carboxylic acid transmembrane transporter activity"/>
    <property type="evidence" value="ECO:0007669"/>
    <property type="project" value="TreeGrafter"/>
</dbReference>
<feature type="transmembrane region" description="Helical" evidence="5">
    <location>
        <begin position="322"/>
        <end position="339"/>
    </location>
</feature>
<dbReference type="InterPro" id="IPR036259">
    <property type="entry name" value="MFS_trans_sf"/>
</dbReference>
<dbReference type="Proteomes" id="UP000196536">
    <property type="component" value="Unassembled WGS sequence"/>
</dbReference>
<dbReference type="Pfam" id="PF07690">
    <property type="entry name" value="MFS_1"/>
    <property type="match status" value="1"/>
</dbReference>
<evidence type="ECO:0000256" key="4">
    <source>
        <dbReference type="ARBA" id="ARBA00023136"/>
    </source>
</evidence>